<evidence type="ECO:0000313" key="4">
    <source>
        <dbReference type="Proteomes" id="UP000323856"/>
    </source>
</evidence>
<dbReference type="GO" id="GO:0016810">
    <property type="term" value="F:hydrolase activity, acting on carbon-nitrogen (but not peptide) bonds"/>
    <property type="evidence" value="ECO:0007669"/>
    <property type="project" value="InterPro"/>
</dbReference>
<dbReference type="Gene3D" id="3.10.310.70">
    <property type="match status" value="1"/>
</dbReference>
<evidence type="ECO:0000259" key="2">
    <source>
        <dbReference type="Pfam" id="PF07969"/>
    </source>
</evidence>
<dbReference type="EMBL" id="VOBL01000013">
    <property type="protein sequence ID" value="KAA0975904.1"/>
    <property type="molecule type" value="Genomic_DNA"/>
</dbReference>
<accession>A0A5B0EA39</accession>
<dbReference type="Gene3D" id="3.20.20.140">
    <property type="entry name" value="Metal-dependent hydrolases"/>
    <property type="match status" value="1"/>
</dbReference>
<dbReference type="SUPFAM" id="SSF51556">
    <property type="entry name" value="Metallo-dependent hydrolases"/>
    <property type="match status" value="1"/>
</dbReference>
<comment type="caution">
    <text evidence="3">The sequence shown here is derived from an EMBL/GenBank/DDBJ whole genome shotgun (WGS) entry which is preliminary data.</text>
</comment>
<evidence type="ECO:0000313" key="3">
    <source>
        <dbReference type="EMBL" id="KAA0975904.1"/>
    </source>
</evidence>
<feature type="domain" description="Amidohydrolase 3" evidence="2">
    <location>
        <begin position="67"/>
        <end position="559"/>
    </location>
</feature>
<reference evidence="3 4" key="1">
    <citation type="submission" date="2019-07" db="EMBL/GenBank/DDBJ databases">
        <title>Analysis of the biochemical properties, biological activity and biotechnological potential of siderophores and biosurfactants produced by Antarctic psychrotolerant bacteria.</title>
        <authorList>
            <person name="Styczynski M."/>
            <person name="Krucon T."/>
            <person name="Decewicz P."/>
            <person name="Dziewit L."/>
        </authorList>
    </citation>
    <scope>NUCLEOTIDE SEQUENCE [LARGE SCALE GENOMIC DNA]</scope>
    <source>
        <strain evidence="3 4">ANT_H27</strain>
    </source>
</reference>
<name>A0A5B0EA39_9MICC</name>
<dbReference type="OrthoDB" id="3238066at2"/>
<protein>
    <submittedName>
        <fullName evidence="3">Amidohydrolase</fullName>
    </submittedName>
</protein>
<proteinExistence type="predicted"/>
<dbReference type="InterPro" id="IPR033932">
    <property type="entry name" value="YtcJ-like"/>
</dbReference>
<dbReference type="InterPro" id="IPR013108">
    <property type="entry name" value="Amidohydro_3"/>
</dbReference>
<dbReference type="Pfam" id="PF07969">
    <property type="entry name" value="Amidohydro_3"/>
    <property type="match status" value="1"/>
</dbReference>
<dbReference type="RefSeq" id="WP_149619993.1">
    <property type="nucleotide sequence ID" value="NZ_VOBL01000013.1"/>
</dbReference>
<dbReference type="CDD" id="cd01300">
    <property type="entry name" value="YtcJ_like"/>
    <property type="match status" value="1"/>
</dbReference>
<dbReference type="PANTHER" id="PTHR22642">
    <property type="entry name" value="IMIDAZOLONEPROPIONASE"/>
    <property type="match status" value="1"/>
</dbReference>
<gene>
    <name evidence="3" type="ORF">FQ154_12645</name>
</gene>
<organism evidence="3 4">
    <name type="scientific">Paeniglutamicibacter gangotriensis</name>
    <dbReference type="NCBI Taxonomy" id="254787"/>
    <lineage>
        <taxon>Bacteria</taxon>
        <taxon>Bacillati</taxon>
        <taxon>Actinomycetota</taxon>
        <taxon>Actinomycetes</taxon>
        <taxon>Micrococcales</taxon>
        <taxon>Micrococcaceae</taxon>
        <taxon>Paeniglutamicibacter</taxon>
    </lineage>
</organism>
<feature type="region of interest" description="Disordered" evidence="1">
    <location>
        <begin position="559"/>
        <end position="588"/>
    </location>
</feature>
<dbReference type="Proteomes" id="UP000323856">
    <property type="component" value="Unassembled WGS sequence"/>
</dbReference>
<dbReference type="SUPFAM" id="SSF51338">
    <property type="entry name" value="Composite domain of metallo-dependent hydrolases"/>
    <property type="match status" value="1"/>
</dbReference>
<sequence>MRSDVEHIEVRAGSSRAETLVIHHARIFDGLEVLDADAVAIVEGTVVALGNSSDILENHAPHGIQSVDAHGALLTPGFIDAHVHAVFGGMERLGCDLSEAVGAPEALRLVADYAKQTAGVDGWISGGGWTMSDFPGGAPLATDLDAIIADRAVFLMSRDHHSAWVNSLALRRAGITGATPDPSGGRIERDTAGNPTGTLHEAALDLVAELLPEESPEQLRRGLLEGQAYLHSLGITGWQDAIVGNYSGHADPYGTYRQADTDGELSAEVVGALWWPREATDIDAQVHSLLLKSRQDGNRFRATSVKFMLDGIIESQTAAMAEPYHSCGCPGSGTGLNYFDPDFLAAAITAVDAAGLDIHLHAIGDRAVSQGLDAFAAARRANPGSTGRHHMAHLQVVNPRDLKRFAALNITANIQALWACNDQAMAELTVPVLGPERSAWQYPFKALLQAGAPLAMGSDWPVSTPDPWQGIHTAVTRTEAGGPGTDPALDPGQGLGLLDALRAYTSGSARLNRAEATGRIMVGARANMALADRDPFAAPMQELSLVANLLTIADGRLVHDARPPTKPESPAASVDARSPMSTPTEGAA</sequence>
<dbReference type="PANTHER" id="PTHR22642:SF2">
    <property type="entry name" value="PROTEIN LONG AFTER FAR-RED 3"/>
    <property type="match status" value="1"/>
</dbReference>
<dbReference type="Gene3D" id="2.30.40.10">
    <property type="entry name" value="Urease, subunit C, domain 1"/>
    <property type="match status" value="1"/>
</dbReference>
<dbReference type="AlphaFoldDB" id="A0A5B0EA39"/>
<dbReference type="InterPro" id="IPR032466">
    <property type="entry name" value="Metal_Hydrolase"/>
</dbReference>
<feature type="compositionally biased region" description="Polar residues" evidence="1">
    <location>
        <begin position="579"/>
        <end position="588"/>
    </location>
</feature>
<evidence type="ECO:0000256" key="1">
    <source>
        <dbReference type="SAM" id="MobiDB-lite"/>
    </source>
</evidence>
<dbReference type="InterPro" id="IPR011059">
    <property type="entry name" value="Metal-dep_hydrolase_composite"/>
</dbReference>
<keyword evidence="3" id="KW-0378">Hydrolase</keyword>